<evidence type="ECO:0000256" key="3">
    <source>
        <dbReference type="ARBA" id="ARBA00022679"/>
    </source>
</evidence>
<comment type="subcellular location">
    <subcellularLocation>
        <location evidence="1">Cell membrane</location>
        <topology evidence="1">Multi-pass membrane protein</topology>
    </subcellularLocation>
</comment>
<gene>
    <name evidence="9" type="ORF">GGQ54_000295</name>
</gene>
<evidence type="ECO:0000313" key="9">
    <source>
        <dbReference type="EMBL" id="NYI69735.1"/>
    </source>
</evidence>
<comment type="similarity">
    <text evidence="7">Belongs to the glycosyltransferase 87 family.</text>
</comment>
<accession>A0A7Z0D6H2</accession>
<dbReference type="Proteomes" id="UP000527616">
    <property type="component" value="Unassembled WGS sequence"/>
</dbReference>
<keyword evidence="3" id="KW-0808">Transferase</keyword>
<dbReference type="EMBL" id="JACBZS010000001">
    <property type="protein sequence ID" value="NYI69735.1"/>
    <property type="molecule type" value="Genomic_DNA"/>
</dbReference>
<keyword evidence="6 8" id="KW-0472">Membrane</keyword>
<feature type="transmembrane region" description="Helical" evidence="8">
    <location>
        <begin position="335"/>
        <end position="352"/>
    </location>
</feature>
<sequence length="442" mass="47502">MSDRPPAPPRHRGRLLTVVVISQLLSSAITWLTWAKFRGREFGDTRYYFDSLTSIADHGLVAGIREAMPEYPVPAVWVLDLPRLLSDGSVEGYRDAFVVLVALLGVAFTAILWLAGVRRGDHRAGALAAVLWCFFCAGLGSVLWLRIDLLLGVLLGTVVVVAARHPGVAGALVAAAAWLRIWPAVLALPLLAERRRWRHAAAGFALTAGAVGIVALLIAGPTRLLSPLSYQSGRGLHVESVPAIPLVIARMSDPPQWPVRYTEWKAFEIFGPGREEVLALADVASILGVAACLGLVGLTAWRMRGGRDPTPAFTLAVLVVAITCIVLVVNKTLSPQYIAWLGAPVAAAVLVADDEQRGPAVRWMALACLVAVLTQLVFPLTYSDLTMTREAENMTLPGAALLGRNLVLVWLTLDVAWYAVRRAWPKGPEKAADAGRTTAPLV</sequence>
<feature type="transmembrane region" description="Helical" evidence="8">
    <location>
        <begin position="312"/>
        <end position="329"/>
    </location>
</feature>
<evidence type="ECO:0000256" key="1">
    <source>
        <dbReference type="ARBA" id="ARBA00004651"/>
    </source>
</evidence>
<keyword evidence="4 8" id="KW-0812">Transmembrane</keyword>
<dbReference type="AlphaFoldDB" id="A0A7Z0D6H2"/>
<evidence type="ECO:0000256" key="7">
    <source>
        <dbReference type="ARBA" id="ARBA00024033"/>
    </source>
</evidence>
<evidence type="ECO:0000256" key="4">
    <source>
        <dbReference type="ARBA" id="ARBA00022692"/>
    </source>
</evidence>
<feature type="transmembrane region" description="Helical" evidence="8">
    <location>
        <begin position="402"/>
        <end position="420"/>
    </location>
</feature>
<evidence type="ECO:0000256" key="8">
    <source>
        <dbReference type="SAM" id="Phobius"/>
    </source>
</evidence>
<dbReference type="RefSeq" id="WP_179443767.1">
    <property type="nucleotide sequence ID" value="NZ_JACBZS010000001.1"/>
</dbReference>
<dbReference type="GO" id="GO:0016758">
    <property type="term" value="F:hexosyltransferase activity"/>
    <property type="evidence" value="ECO:0007669"/>
    <property type="project" value="InterPro"/>
</dbReference>
<name>A0A7Z0D6H2_9ACTN</name>
<feature type="transmembrane region" description="Helical" evidence="8">
    <location>
        <begin position="200"/>
        <end position="220"/>
    </location>
</feature>
<feature type="transmembrane region" description="Helical" evidence="8">
    <location>
        <begin position="15"/>
        <end position="34"/>
    </location>
</feature>
<keyword evidence="5 8" id="KW-1133">Transmembrane helix</keyword>
<keyword evidence="10" id="KW-1185">Reference proteome</keyword>
<feature type="transmembrane region" description="Helical" evidence="8">
    <location>
        <begin position="167"/>
        <end position="188"/>
    </location>
</feature>
<feature type="transmembrane region" description="Helical" evidence="8">
    <location>
        <begin position="96"/>
        <end position="115"/>
    </location>
</feature>
<evidence type="ECO:0000256" key="6">
    <source>
        <dbReference type="ARBA" id="ARBA00023136"/>
    </source>
</evidence>
<dbReference type="GO" id="GO:0005886">
    <property type="term" value="C:plasma membrane"/>
    <property type="evidence" value="ECO:0007669"/>
    <property type="project" value="UniProtKB-SubCell"/>
</dbReference>
<feature type="transmembrane region" description="Helical" evidence="8">
    <location>
        <begin position="277"/>
        <end position="300"/>
    </location>
</feature>
<evidence type="ECO:0000256" key="5">
    <source>
        <dbReference type="ARBA" id="ARBA00022989"/>
    </source>
</evidence>
<protein>
    <submittedName>
        <fullName evidence="9">Putative membrane protein</fullName>
    </submittedName>
</protein>
<evidence type="ECO:0000256" key="2">
    <source>
        <dbReference type="ARBA" id="ARBA00022475"/>
    </source>
</evidence>
<reference evidence="9 10" key="1">
    <citation type="submission" date="2020-07" db="EMBL/GenBank/DDBJ databases">
        <title>Sequencing the genomes of 1000 actinobacteria strains.</title>
        <authorList>
            <person name="Klenk H.-P."/>
        </authorList>
    </citation>
    <scope>NUCLEOTIDE SEQUENCE [LARGE SCALE GENOMIC DNA]</scope>
    <source>
        <strain evidence="9 10">DSM 103164</strain>
    </source>
</reference>
<feature type="transmembrane region" description="Helical" evidence="8">
    <location>
        <begin position="364"/>
        <end position="382"/>
    </location>
</feature>
<dbReference type="Pfam" id="PF09594">
    <property type="entry name" value="GT87"/>
    <property type="match status" value="1"/>
</dbReference>
<dbReference type="InterPro" id="IPR018584">
    <property type="entry name" value="GT87"/>
</dbReference>
<keyword evidence="2" id="KW-1003">Cell membrane</keyword>
<evidence type="ECO:0000313" key="10">
    <source>
        <dbReference type="Proteomes" id="UP000527616"/>
    </source>
</evidence>
<comment type="caution">
    <text evidence="9">The sequence shown here is derived from an EMBL/GenBank/DDBJ whole genome shotgun (WGS) entry which is preliminary data.</text>
</comment>
<proteinExistence type="inferred from homology"/>
<organism evidence="9 10">
    <name type="scientific">Naumannella cuiyingiana</name>
    <dbReference type="NCBI Taxonomy" id="1347891"/>
    <lineage>
        <taxon>Bacteria</taxon>
        <taxon>Bacillati</taxon>
        <taxon>Actinomycetota</taxon>
        <taxon>Actinomycetes</taxon>
        <taxon>Propionibacteriales</taxon>
        <taxon>Propionibacteriaceae</taxon>
        <taxon>Naumannella</taxon>
    </lineage>
</organism>
<feature type="transmembrane region" description="Helical" evidence="8">
    <location>
        <begin position="127"/>
        <end position="147"/>
    </location>
</feature>